<keyword evidence="10" id="KW-0238">DNA-binding</keyword>
<dbReference type="InterPro" id="IPR000143">
    <property type="entry name" value="Gemcoat_MSV"/>
</dbReference>
<dbReference type="PRINTS" id="PR00226">
    <property type="entry name" value="GEMCOATMSV"/>
</dbReference>
<keyword evidence="7 14" id="KW-0167">Capsid protein</keyword>
<dbReference type="GO" id="GO:0005198">
    <property type="term" value="F:structural molecule activity"/>
    <property type="evidence" value="ECO:0007669"/>
    <property type="project" value="InterPro"/>
</dbReference>
<accession>A0A0S3JNH6</accession>
<sequence length="276" mass="32263">MSGTWSLKRSRWNSPGYDLAPKTPAKRPAVRRALFNNQAQYSRVAARRRWSKFPVRGNKPYRYRKLKASDYQIYKDKIGGDNGWTVTWSGDCTMLNNYVRGIGRDQRDSVMTKTAHMHFNGVLMANDAFWEAPNYMTMYSWIILDNDPGGTFPKPSDIFDMEYKEFPSMYEVAESVKSRFIVKRKTEHYLRSTGVAFGEKQNYKAPNVGPVKKPIRMKFRNIWQPSEWKDTAGGKYEDLKKGALLYVCICDNKATQFSFNLKGQWTMYFINRDLMY</sequence>
<reference evidence="14" key="1">
    <citation type="journal article" date="2016" name="Arch. Virol.">
        <title>Molecular diversity of turncurtoviruses in Iran.</title>
        <authorList>
            <person name="Kamali M."/>
            <person name="Heydarnejad J."/>
            <person name="Massumi H."/>
            <person name="Kvarnheden A."/>
            <person name="Kraberger S."/>
            <person name="Varsani A."/>
        </authorList>
    </citation>
    <scope>NUCLEOTIDE SEQUENCE</scope>
    <source>
        <strain evidence="14">IR:Hom:Th10:Tur:12</strain>
    </source>
</reference>
<evidence type="ECO:0000256" key="13">
    <source>
        <dbReference type="ARBA" id="ARBA00031336"/>
    </source>
</evidence>
<evidence type="ECO:0000256" key="4">
    <source>
        <dbReference type="ARBA" id="ARBA00018091"/>
    </source>
</evidence>
<evidence type="ECO:0000256" key="9">
    <source>
        <dbReference type="ARBA" id="ARBA00022844"/>
    </source>
</evidence>
<keyword evidence="6" id="KW-1163">Viral penetration into host nucleus</keyword>
<evidence type="ECO:0000256" key="5">
    <source>
        <dbReference type="ARBA" id="ARBA00022431"/>
    </source>
</evidence>
<protein>
    <recommendedName>
        <fullName evidence="4">Capsid protein</fullName>
    </recommendedName>
    <alternativeName>
        <fullName evidence="13">Coat protein</fullName>
    </alternativeName>
</protein>
<dbReference type="PRINTS" id="PR00223">
    <property type="entry name" value="GEMCOATARBR1"/>
</dbReference>
<dbReference type="GO" id="GO:0046718">
    <property type="term" value="P:symbiont entry into host cell"/>
    <property type="evidence" value="ECO:0007669"/>
    <property type="project" value="UniProtKB-KW"/>
</dbReference>
<dbReference type="Gene3D" id="2.60.120.20">
    <property type="match status" value="1"/>
</dbReference>
<dbReference type="InterPro" id="IPR000263">
    <property type="entry name" value="GV_A/BR1_coat"/>
</dbReference>
<dbReference type="Pfam" id="PF00844">
    <property type="entry name" value="Gemini_coat"/>
    <property type="match status" value="1"/>
</dbReference>
<comment type="function">
    <text evidence="12">Encapsidates the viral genome into characteristic twinned ('geminate') particles. Binds the genomic viral ssDNA and shuttles it into and out of the cell nucleus. Plays a role in protection of the genome from degradation, virus acquisition and transmission by insect vectors, infectivity, and systemic movement. The CP of monopartite geminiviruses is absolutely essential for virus movement.</text>
</comment>
<evidence type="ECO:0000256" key="10">
    <source>
        <dbReference type="ARBA" id="ARBA00023125"/>
    </source>
</evidence>
<dbReference type="GO" id="GO:0042025">
    <property type="term" value="C:host cell nucleus"/>
    <property type="evidence" value="ECO:0007669"/>
    <property type="project" value="UniProtKB-SubCell"/>
</dbReference>
<organism evidence="14">
    <name type="scientific">Turnip curly top virus</name>
    <dbReference type="NCBI Taxonomy" id="859650"/>
    <lineage>
        <taxon>Viruses</taxon>
        <taxon>Monodnaviria</taxon>
        <taxon>Shotokuvirae</taxon>
        <taxon>Cressdnaviricota</taxon>
        <taxon>Repensiviricetes</taxon>
        <taxon>Geplafuvirales</taxon>
        <taxon>Geminiviridae</taxon>
        <taxon>Turncurtovirus</taxon>
        <taxon>Turncurtovirus brassicae</taxon>
    </lineage>
</organism>
<evidence type="ECO:0000256" key="12">
    <source>
        <dbReference type="ARBA" id="ARBA00025657"/>
    </source>
</evidence>
<dbReference type="GO" id="GO:0003677">
    <property type="term" value="F:DNA binding"/>
    <property type="evidence" value="ECO:0007669"/>
    <property type="project" value="UniProtKB-KW"/>
</dbReference>
<evidence type="ECO:0000256" key="7">
    <source>
        <dbReference type="ARBA" id="ARBA00022561"/>
    </source>
</evidence>
<keyword evidence="9" id="KW-0946">Virion</keyword>
<evidence type="ECO:0000256" key="6">
    <source>
        <dbReference type="ARBA" id="ARBA00022524"/>
    </source>
</evidence>
<evidence type="ECO:0000256" key="11">
    <source>
        <dbReference type="ARBA" id="ARBA00023296"/>
    </source>
</evidence>
<dbReference type="InterPro" id="IPR029053">
    <property type="entry name" value="Viral_coat"/>
</dbReference>
<dbReference type="GO" id="GO:0043657">
    <property type="term" value="C:host cell"/>
    <property type="evidence" value="ECO:0007669"/>
    <property type="project" value="GOC"/>
</dbReference>
<evidence type="ECO:0000313" key="14">
    <source>
        <dbReference type="EMBL" id="ALR86754.1"/>
    </source>
</evidence>
<dbReference type="GO" id="GO:0039615">
    <property type="term" value="C:T=1 icosahedral viral capsid"/>
    <property type="evidence" value="ECO:0007669"/>
    <property type="project" value="UniProtKB-KW"/>
</dbReference>
<keyword evidence="8" id="KW-1048">Host nucleus</keyword>
<keyword evidence="5" id="KW-1140">T=1 icosahedral capsid protein</keyword>
<comment type="subcellular location">
    <subcellularLocation>
        <location evidence="1">Host nucleus</location>
    </subcellularLocation>
    <subcellularLocation>
        <location evidence="2">Virion</location>
    </subcellularLocation>
</comment>
<evidence type="ECO:0000256" key="1">
    <source>
        <dbReference type="ARBA" id="ARBA00004147"/>
    </source>
</evidence>
<evidence type="ECO:0000256" key="2">
    <source>
        <dbReference type="ARBA" id="ARBA00004328"/>
    </source>
</evidence>
<dbReference type="GO" id="GO:0075732">
    <property type="term" value="P:viral penetration into host nucleus"/>
    <property type="evidence" value="ECO:0007669"/>
    <property type="project" value="UniProtKB-KW"/>
</dbReference>
<name>A0A0S3JNH6_9GEMI</name>
<evidence type="ECO:0000256" key="3">
    <source>
        <dbReference type="ARBA" id="ARBA00005468"/>
    </source>
</evidence>
<comment type="similarity">
    <text evidence="3">Belongs to the geminiviridae capsid protein family.</text>
</comment>
<dbReference type="EMBL" id="KT388067">
    <property type="protein sequence ID" value="ALR86754.1"/>
    <property type="molecule type" value="Genomic_DNA"/>
</dbReference>
<evidence type="ECO:0000256" key="8">
    <source>
        <dbReference type="ARBA" id="ARBA00022562"/>
    </source>
</evidence>
<proteinExistence type="inferred from homology"/>
<keyword evidence="11" id="KW-1160">Virus entry into host cell</keyword>